<dbReference type="HOGENOM" id="CLU_3181799_0_0_6"/>
<evidence type="ECO:0000313" key="2">
    <source>
        <dbReference type="EMBL" id="ABV15325.1"/>
    </source>
</evidence>
<feature type="compositionally biased region" description="Polar residues" evidence="1">
    <location>
        <begin position="22"/>
        <end position="46"/>
    </location>
</feature>
<accession>A8APB2</accession>
<dbReference type="KEGG" id="cko:CKO_04267"/>
<feature type="region of interest" description="Disordered" evidence="1">
    <location>
        <begin position="20"/>
        <end position="46"/>
    </location>
</feature>
<dbReference type="Proteomes" id="UP000008148">
    <property type="component" value="Chromosome"/>
</dbReference>
<name>A8APB2_CITK8</name>
<evidence type="ECO:0000256" key="1">
    <source>
        <dbReference type="SAM" id="MobiDB-lite"/>
    </source>
</evidence>
<keyword evidence="3" id="KW-1185">Reference proteome</keyword>
<gene>
    <name evidence="2" type="ordered locus">CKO_04267</name>
</gene>
<organism evidence="2 3">
    <name type="scientific">Citrobacter koseri (strain ATCC BAA-895 / CDC 4225-83 / SGSC4696)</name>
    <dbReference type="NCBI Taxonomy" id="290338"/>
    <lineage>
        <taxon>Bacteria</taxon>
        <taxon>Pseudomonadati</taxon>
        <taxon>Pseudomonadota</taxon>
        <taxon>Gammaproteobacteria</taxon>
        <taxon>Enterobacterales</taxon>
        <taxon>Enterobacteriaceae</taxon>
        <taxon>Citrobacter</taxon>
    </lineage>
</organism>
<proteinExistence type="predicted"/>
<protein>
    <submittedName>
        <fullName evidence="2">Uncharacterized protein</fullName>
    </submittedName>
</protein>
<evidence type="ECO:0000313" key="3">
    <source>
        <dbReference type="Proteomes" id="UP000008148"/>
    </source>
</evidence>
<dbReference type="EMBL" id="CP000822">
    <property type="protein sequence ID" value="ABV15325.1"/>
    <property type="molecule type" value="Genomic_DNA"/>
</dbReference>
<reference evidence="2 3" key="1">
    <citation type="submission" date="2007-08" db="EMBL/GenBank/DDBJ databases">
        <authorList>
            <consortium name="The Citrobacter koseri Genome Sequencing Project"/>
            <person name="McClelland M."/>
            <person name="Sanderson E.K."/>
            <person name="Porwollik S."/>
            <person name="Spieth J."/>
            <person name="Clifton W.S."/>
            <person name="Latreille P."/>
            <person name="Courtney L."/>
            <person name="Wang C."/>
            <person name="Pepin K."/>
            <person name="Bhonagiri V."/>
            <person name="Nash W."/>
            <person name="Johnson M."/>
            <person name="Thiruvilangam P."/>
            <person name="Wilson R."/>
        </authorList>
    </citation>
    <scope>NUCLEOTIDE SEQUENCE [LARGE SCALE GENOMIC DNA]</scope>
    <source>
        <strain evidence="3">ATCC BAA-895 / CDC 4225-83 / SGSC4696</strain>
    </source>
</reference>
<dbReference type="AlphaFoldDB" id="A8APB2"/>
<sequence length="46" mass="5181">MNRDCLWLNCPVALTLTGPTRAKTNTQNHSRCRTAATQRTPRSLPK</sequence>